<keyword evidence="11" id="KW-1185">Reference proteome</keyword>
<organism evidence="10 11">
    <name type="scientific">Isoalcanivorax beigongshangi</name>
    <dbReference type="NCBI Taxonomy" id="3238810"/>
    <lineage>
        <taxon>Bacteria</taxon>
        <taxon>Pseudomonadati</taxon>
        <taxon>Pseudomonadota</taxon>
        <taxon>Gammaproteobacteria</taxon>
        <taxon>Oceanospirillales</taxon>
        <taxon>Alcanivoracaceae</taxon>
        <taxon>Isoalcanivorax</taxon>
    </lineage>
</organism>
<dbReference type="HAMAP" id="MF_02016">
    <property type="entry name" value="MltF"/>
    <property type="match status" value="1"/>
</dbReference>
<feature type="chain" id="PRO_5044947319" description="Membrane-bound lytic murein transglycosylase F" evidence="8">
    <location>
        <begin position="23"/>
        <end position="468"/>
    </location>
</feature>
<comment type="caution">
    <text evidence="10">The sequence shown here is derived from an EMBL/GenBank/DDBJ whole genome shotgun (WGS) entry which is preliminary data.</text>
</comment>
<evidence type="ECO:0000256" key="5">
    <source>
        <dbReference type="ARBA" id="ARBA00023237"/>
    </source>
</evidence>
<evidence type="ECO:0000256" key="6">
    <source>
        <dbReference type="ARBA" id="ARBA00023239"/>
    </source>
</evidence>
<keyword evidence="5 8" id="KW-0998">Cell outer membrane</keyword>
<dbReference type="NCBIfam" id="NF008112">
    <property type="entry name" value="PRK10859.1"/>
    <property type="match status" value="1"/>
</dbReference>
<proteinExistence type="inferred from homology"/>
<dbReference type="Gene3D" id="1.10.530.10">
    <property type="match status" value="1"/>
</dbReference>
<keyword evidence="4 8" id="KW-0472">Membrane</keyword>
<dbReference type="InterPro" id="IPR001638">
    <property type="entry name" value="Solute-binding_3/MltF_N"/>
</dbReference>
<comment type="similarity">
    <text evidence="8">In the C-terminal section; belongs to the transglycosylase Slt family.</text>
</comment>
<reference evidence="10 11" key="1">
    <citation type="submission" date="2024-07" db="EMBL/GenBank/DDBJ databases">
        <authorList>
            <person name="Ren Q."/>
        </authorList>
    </citation>
    <scope>NUCLEOTIDE SEQUENCE [LARGE SCALE GENOMIC DNA]</scope>
    <source>
        <strain evidence="10 11">REN37</strain>
    </source>
</reference>
<comment type="similarity">
    <text evidence="8">In the N-terminal section; belongs to the bacterial solute-binding protein 3 family.</text>
</comment>
<dbReference type="SUPFAM" id="SSF53955">
    <property type="entry name" value="Lysozyme-like"/>
    <property type="match status" value="1"/>
</dbReference>
<feature type="region of interest" description="LT domain" evidence="8">
    <location>
        <begin position="266"/>
        <end position="468"/>
    </location>
</feature>
<comment type="subcellular location">
    <subcellularLocation>
        <location evidence="8">Cell outer membrane</location>
        <topology evidence="8">Peripheral membrane protein</topology>
    </subcellularLocation>
    <text evidence="8">Attached to the inner leaflet of the outer membrane.</text>
</comment>
<comment type="domain">
    <text evidence="8">The N-terminal domain does not have lytic activity and probably modulates enzymatic activity. The C-terminal domain is the catalytic active domain.</text>
</comment>
<keyword evidence="3 8" id="KW-0732">Signal</keyword>
<comment type="caution">
    <text evidence="8">Lacks conserved residue(s) required for the propagation of feature annotation.</text>
</comment>
<dbReference type="InterPro" id="IPR008258">
    <property type="entry name" value="Transglycosylase_SLT_dom_1"/>
</dbReference>
<evidence type="ECO:0000313" key="11">
    <source>
        <dbReference type="Proteomes" id="UP001562065"/>
    </source>
</evidence>
<dbReference type="PROSITE" id="PS00922">
    <property type="entry name" value="TRANSGLYCOSYLASE"/>
    <property type="match status" value="1"/>
</dbReference>
<protein>
    <recommendedName>
        <fullName evidence="8">Membrane-bound lytic murein transglycosylase F</fullName>
        <ecNumber evidence="8">4.2.2.n1</ecNumber>
    </recommendedName>
    <alternativeName>
        <fullName evidence="8">Murein lyase F</fullName>
    </alternativeName>
</protein>
<evidence type="ECO:0000256" key="7">
    <source>
        <dbReference type="ARBA" id="ARBA00023316"/>
    </source>
</evidence>
<dbReference type="SUPFAM" id="SSF53850">
    <property type="entry name" value="Periplasmic binding protein-like II"/>
    <property type="match status" value="1"/>
</dbReference>
<evidence type="ECO:0000256" key="3">
    <source>
        <dbReference type="ARBA" id="ARBA00022729"/>
    </source>
</evidence>
<evidence type="ECO:0000313" key="10">
    <source>
        <dbReference type="EMBL" id="MEY1662733.1"/>
    </source>
</evidence>
<dbReference type="InterPro" id="IPR023346">
    <property type="entry name" value="Lysozyme-like_dom_sf"/>
</dbReference>
<keyword evidence="7 8" id="KW-0961">Cell wall biogenesis/degradation</keyword>
<feature type="domain" description="Solute-binding protein family 3/N-terminal" evidence="9">
    <location>
        <begin position="42"/>
        <end position="265"/>
    </location>
</feature>
<dbReference type="CDD" id="cd01009">
    <property type="entry name" value="PBP2_YfhD_N"/>
    <property type="match status" value="1"/>
</dbReference>
<dbReference type="SMART" id="SM00062">
    <property type="entry name" value="PBPb"/>
    <property type="match status" value="1"/>
</dbReference>
<dbReference type="PANTHER" id="PTHR35936">
    <property type="entry name" value="MEMBRANE-BOUND LYTIC MUREIN TRANSGLYCOSYLASE F"/>
    <property type="match status" value="1"/>
</dbReference>
<evidence type="ECO:0000256" key="2">
    <source>
        <dbReference type="ARBA" id="ARBA00010333"/>
    </source>
</evidence>
<dbReference type="CDD" id="cd13403">
    <property type="entry name" value="MLTF-like"/>
    <property type="match status" value="1"/>
</dbReference>
<comment type="catalytic activity">
    <reaction evidence="8">
        <text>Exolytic cleavage of the (1-&gt;4)-beta-glycosidic linkage between N-acetylmuramic acid (MurNAc) and N-acetylglucosamine (GlcNAc) residues in peptidoglycan, from either the reducing or the non-reducing ends of the peptidoglycan chains, with concomitant formation of a 1,6-anhydrobond in the MurNAc residue.</text>
        <dbReference type="EC" id="4.2.2.n1"/>
    </reaction>
</comment>
<dbReference type="Proteomes" id="UP001562065">
    <property type="component" value="Unassembled WGS sequence"/>
</dbReference>
<dbReference type="EC" id="4.2.2.n1" evidence="8"/>
<keyword evidence="6 8" id="KW-0456">Lyase</keyword>
<dbReference type="GO" id="GO:0016829">
    <property type="term" value="F:lyase activity"/>
    <property type="evidence" value="ECO:0007669"/>
    <property type="project" value="UniProtKB-KW"/>
</dbReference>
<evidence type="ECO:0000259" key="9">
    <source>
        <dbReference type="SMART" id="SM00062"/>
    </source>
</evidence>
<evidence type="ECO:0000256" key="4">
    <source>
        <dbReference type="ARBA" id="ARBA00023136"/>
    </source>
</evidence>
<comment type="similarity">
    <text evidence="1">Belongs to the transglycosylase Slt family.</text>
</comment>
<evidence type="ECO:0000256" key="8">
    <source>
        <dbReference type="HAMAP-Rule" id="MF_02016"/>
    </source>
</evidence>
<comment type="similarity">
    <text evidence="2">Belongs to the bacterial solute-binding protein 3 family.</text>
</comment>
<comment type="function">
    <text evidence="8">Murein-degrading enzyme that degrades murein glycan strands and insoluble, high-molecular weight murein sacculi, with the concomitant formation of a 1,6-anhydromuramoyl product. Lytic transglycosylases (LTs) play an integral role in the metabolism of the peptidoglycan (PG) sacculus. Their lytic action creates space within the PG sacculus to allow for its expansion as well as for the insertion of various structures such as secretion systems and flagella.</text>
</comment>
<dbReference type="Pfam" id="PF01464">
    <property type="entry name" value="SLT"/>
    <property type="match status" value="1"/>
</dbReference>
<accession>A0ABV4AJL1</accession>
<gene>
    <name evidence="8 10" type="primary">mltF</name>
    <name evidence="10" type="ORF">AB5I84_11285</name>
</gene>
<dbReference type="PANTHER" id="PTHR35936:SF32">
    <property type="entry name" value="MEMBRANE-BOUND LYTIC MUREIN TRANSGLYCOSYLASE F"/>
    <property type="match status" value="1"/>
</dbReference>
<dbReference type="InterPro" id="IPR000189">
    <property type="entry name" value="Transglyc_AS"/>
</dbReference>
<name>A0ABV4AJL1_9GAMM</name>
<sequence length="468" mass="52766" precursor="true">MNMVFAQLKSLLVPVVALTALAVMTGSGSPPDALDRVHSRGELVLATTLSPTTYYHNQHGPTGMDYELVRGFAEELGLELKVIEAQDLGELFSLLEAGSVDIAAAGLSITPDRARHFDFTTSYQSIQHKIIYRRGETRPRQLSELAGKRIVVEADSANAELLRHLQEDVPFLDVTELPGAGVEALMALVRSGRADYTLVDSNRFALHRTLFPDLDAAFDAEASSMGWFFRPEPNRRLHHAAQRYLTRMKLSGEVAKLERRFFRHHDRFDLYAARSFIRHRDQRLPQYQDDFHTAAASTGFDWRLLAAVAYQESMWDAGAVSPTGVRGLMMLTQQTAREMGVANREDPRQSIAAGAAYLRKMHDRINEDIPEPDRTWMALAAYNVGIGHLEDARQLTARGGGDPNRWQDVRQRLLLLSRPDYYRQTRHGFASGGQAVVYVREIQNYYDRLVWLDQHNGEPAPTLLAMLH</sequence>
<dbReference type="InterPro" id="IPR023703">
    <property type="entry name" value="MltF"/>
</dbReference>
<feature type="active site" evidence="8">
    <location>
        <position position="312"/>
    </location>
</feature>
<dbReference type="Pfam" id="PF00497">
    <property type="entry name" value="SBP_bac_3"/>
    <property type="match status" value="1"/>
</dbReference>
<dbReference type="EMBL" id="JBGCUO010000001">
    <property type="protein sequence ID" value="MEY1662733.1"/>
    <property type="molecule type" value="Genomic_DNA"/>
</dbReference>
<feature type="signal peptide" evidence="8">
    <location>
        <begin position="1"/>
        <end position="22"/>
    </location>
</feature>
<dbReference type="RefSeq" id="WP_369455962.1">
    <property type="nucleotide sequence ID" value="NZ_JBGCUO010000001.1"/>
</dbReference>
<evidence type="ECO:0000256" key="1">
    <source>
        <dbReference type="ARBA" id="ARBA00007734"/>
    </source>
</evidence>
<dbReference type="Gene3D" id="3.40.190.10">
    <property type="entry name" value="Periplasmic binding protein-like II"/>
    <property type="match status" value="2"/>
</dbReference>